<dbReference type="STRING" id="1797263.A2397_05725"/>
<dbReference type="EMBL" id="MEXR01000043">
    <property type="protein sequence ID" value="OGD08965.1"/>
    <property type="molecule type" value="Genomic_DNA"/>
</dbReference>
<dbReference type="Proteomes" id="UP000176424">
    <property type="component" value="Unassembled WGS sequence"/>
</dbReference>
<name>A0A1F4ZRH9_9BACT</name>
<reference evidence="1 2" key="1">
    <citation type="journal article" date="2016" name="Nat. Commun.">
        <title>Thousands of microbial genomes shed light on interconnected biogeochemical processes in an aquifer system.</title>
        <authorList>
            <person name="Anantharaman K."/>
            <person name="Brown C.T."/>
            <person name="Hug L.A."/>
            <person name="Sharon I."/>
            <person name="Castelle C.J."/>
            <person name="Probst A.J."/>
            <person name="Thomas B.C."/>
            <person name="Singh A."/>
            <person name="Wilkins M.J."/>
            <person name="Karaoz U."/>
            <person name="Brodie E.L."/>
            <person name="Williams K.H."/>
            <person name="Hubbard S.S."/>
            <person name="Banfield J.F."/>
        </authorList>
    </citation>
    <scope>NUCLEOTIDE SEQUENCE [LARGE SCALE GENOMIC DNA]</scope>
</reference>
<sequence>MAEVEKNFGESSLELLTAEEICKHTRLVYRRHKHKLRPDESFELDRIENMGILVTGMPRWGKSTVLNQIESAQAYPIAVHVQPDESQARKPDNLKRDDFDAMIYNLGFAAVGIAKLITNSQVDRLITLYERGLIDQFVFAEALNAQYGNLPSYKRDIQAFKGYCRIFASLIHGIIVCNSSAETAISNGSHTDKDILEKLSLGFQRFPASLSRILRAGRIDPRIVISLDFETPDKSQAQLKRAINTLVHWNLVGRVSTDTS</sequence>
<accession>A0A1F4ZRH9</accession>
<proteinExistence type="predicted"/>
<dbReference type="AlphaFoldDB" id="A0A1F4ZRH9"/>
<comment type="caution">
    <text evidence="1">The sequence shown here is derived from an EMBL/GenBank/DDBJ whole genome shotgun (WGS) entry which is preliminary data.</text>
</comment>
<evidence type="ECO:0000313" key="2">
    <source>
        <dbReference type="Proteomes" id="UP000176424"/>
    </source>
</evidence>
<gene>
    <name evidence="1" type="ORF">A2397_05725</name>
</gene>
<organism evidence="1 2">
    <name type="scientific">Candidatus Amesbacteria bacterium RIFOXYB1_FULL_44_23</name>
    <dbReference type="NCBI Taxonomy" id="1797263"/>
    <lineage>
        <taxon>Bacteria</taxon>
        <taxon>Candidatus Amesiibacteriota</taxon>
    </lineage>
</organism>
<evidence type="ECO:0000313" key="1">
    <source>
        <dbReference type="EMBL" id="OGD08965.1"/>
    </source>
</evidence>
<protein>
    <submittedName>
        <fullName evidence="1">Uncharacterized protein</fullName>
    </submittedName>
</protein>